<dbReference type="RefSeq" id="WP_190292699.1">
    <property type="nucleotide sequence ID" value="NZ_JABFCZ010000018.1"/>
</dbReference>
<dbReference type="InterPro" id="IPR001466">
    <property type="entry name" value="Beta-lactam-related"/>
</dbReference>
<protein>
    <submittedName>
        <fullName evidence="2">Serine hydrolase</fullName>
    </submittedName>
</protein>
<feature type="domain" description="Beta-lactamase-related" evidence="1">
    <location>
        <begin position="108"/>
        <end position="364"/>
    </location>
</feature>
<dbReference type="InterPro" id="IPR012338">
    <property type="entry name" value="Beta-lactam/transpept-like"/>
</dbReference>
<keyword evidence="2" id="KW-0378">Hydrolase</keyword>
<dbReference type="Gene3D" id="3.40.710.10">
    <property type="entry name" value="DD-peptidase/beta-lactamase superfamily"/>
    <property type="match status" value="1"/>
</dbReference>
<accession>A0A926SA02</accession>
<proteinExistence type="predicted"/>
<gene>
    <name evidence="2" type="ORF">HK439_16875</name>
</gene>
<dbReference type="Pfam" id="PF00144">
    <property type="entry name" value="Beta-lactamase"/>
    <property type="match status" value="1"/>
</dbReference>
<dbReference type="PANTHER" id="PTHR43283:SF7">
    <property type="entry name" value="BETA-LACTAMASE-RELATED DOMAIN-CONTAINING PROTEIN"/>
    <property type="match status" value="1"/>
</dbReference>
<dbReference type="EMBL" id="JABFCZ010000018">
    <property type="protein sequence ID" value="MBD1547944.1"/>
    <property type="molecule type" value="Genomic_DNA"/>
</dbReference>
<sequence length="384" mass="42110">MNSISTRYFTSRRLGAGVAAFLALVLLALVLTAWRAPQLLVLAGEGFPGPTWPAPGNYATVQGTTLPEGQAPAQLPGVPVQTRFEESGGRALLMERGGVLQTEIYRDGVIRDTRLNSYSLVKSLVGALVLRAVADGRIKSLDAPLRQILGADAPDVTVGEVLTMSSGLVMVPEPPKTEDTSADDHSFSPFGPLARIHAYGIEKMMPELRVDRNMEGHFHYQSANTALLGVALERVYNQSLPDLLSSLIWKPAGAADAHWRRYPAGRGVSAYCCLYARPLDWIRVGRFLLDNGTLGKPFLPQALWRDFLMPNLDAQARRQGAYGDQVRHDVLDRPGEQAQGPFAYFMGLDGQMVYLLPKQDAVVVRFGERVQLLHSTLYELFPKG</sequence>
<dbReference type="AlphaFoldDB" id="A0A926SA02"/>
<dbReference type="GO" id="GO:0016787">
    <property type="term" value="F:hydrolase activity"/>
    <property type="evidence" value="ECO:0007669"/>
    <property type="project" value="UniProtKB-KW"/>
</dbReference>
<evidence type="ECO:0000313" key="3">
    <source>
        <dbReference type="Proteomes" id="UP000598467"/>
    </source>
</evidence>
<evidence type="ECO:0000313" key="2">
    <source>
        <dbReference type="EMBL" id="MBD1547944.1"/>
    </source>
</evidence>
<comment type="caution">
    <text evidence="2">The sequence shown here is derived from an EMBL/GenBank/DDBJ whole genome shotgun (WGS) entry which is preliminary data.</text>
</comment>
<reference evidence="2" key="1">
    <citation type="submission" date="2020-05" db="EMBL/GenBank/DDBJ databases">
        <title>Identification of trans-AT polyketide cluster in two marine bacteria, producers of a novel glutaramide-containing polyketide sesbanimide D and analogs.</title>
        <authorList>
            <person name="Kacar D."/>
            <person name="Rodriguez P."/>
            <person name="Canedo L."/>
            <person name="Gonzalez E."/>
            <person name="Galan B."/>
            <person name="De La Calle F."/>
            <person name="Garcia J.L."/>
        </authorList>
    </citation>
    <scope>NUCLEOTIDE SEQUENCE</scope>
    <source>
        <strain evidence="2">PHM038</strain>
    </source>
</reference>
<dbReference type="SUPFAM" id="SSF56601">
    <property type="entry name" value="beta-lactamase/transpeptidase-like"/>
    <property type="match status" value="1"/>
</dbReference>
<organism evidence="2 3">
    <name type="scientific">Roseibium aggregatum</name>
    <dbReference type="NCBI Taxonomy" id="187304"/>
    <lineage>
        <taxon>Bacteria</taxon>
        <taxon>Pseudomonadati</taxon>
        <taxon>Pseudomonadota</taxon>
        <taxon>Alphaproteobacteria</taxon>
        <taxon>Hyphomicrobiales</taxon>
        <taxon>Stappiaceae</taxon>
        <taxon>Roseibium</taxon>
    </lineage>
</organism>
<dbReference type="PANTHER" id="PTHR43283">
    <property type="entry name" value="BETA-LACTAMASE-RELATED"/>
    <property type="match status" value="1"/>
</dbReference>
<dbReference type="Proteomes" id="UP000598467">
    <property type="component" value="Unassembled WGS sequence"/>
</dbReference>
<name>A0A926SA02_9HYPH</name>
<dbReference type="InterPro" id="IPR050789">
    <property type="entry name" value="Diverse_Enzym_Activities"/>
</dbReference>
<evidence type="ECO:0000259" key="1">
    <source>
        <dbReference type="Pfam" id="PF00144"/>
    </source>
</evidence>